<organism evidence="1 2">
    <name type="scientific">Rhodopirellula baltica SWK14</name>
    <dbReference type="NCBI Taxonomy" id="993516"/>
    <lineage>
        <taxon>Bacteria</taxon>
        <taxon>Pseudomonadati</taxon>
        <taxon>Planctomycetota</taxon>
        <taxon>Planctomycetia</taxon>
        <taxon>Pirellulales</taxon>
        <taxon>Pirellulaceae</taxon>
        <taxon>Rhodopirellula</taxon>
    </lineage>
</organism>
<sequence>MPPVPSIETTDPLDPDGLENLIFKCEAMEGSANKKSVVVAA</sequence>
<dbReference type="Proteomes" id="UP000010959">
    <property type="component" value="Unassembled WGS sequence"/>
</dbReference>
<comment type="caution">
    <text evidence="1">The sequence shown here is derived from an EMBL/GenBank/DDBJ whole genome shotgun (WGS) entry which is preliminary data.</text>
</comment>
<reference evidence="1 2" key="1">
    <citation type="journal article" date="2013" name="Mar. Genomics">
        <title>Expression of sulfatases in Rhodopirellula baltica and the diversity of sulfatases in the genus Rhodopirellula.</title>
        <authorList>
            <person name="Wegner C.E."/>
            <person name="Richter-Heitmann T."/>
            <person name="Klindworth A."/>
            <person name="Klockow C."/>
            <person name="Richter M."/>
            <person name="Achstetter T."/>
            <person name="Glockner F.O."/>
            <person name="Harder J."/>
        </authorList>
    </citation>
    <scope>NUCLEOTIDE SEQUENCE [LARGE SCALE GENOMIC DNA]</scope>
    <source>
        <strain evidence="1 2">SWK14</strain>
    </source>
</reference>
<gene>
    <name evidence="1" type="ORF">RBSWK_05743</name>
</gene>
<protein>
    <submittedName>
        <fullName evidence="1">Uncharacterized protein</fullName>
    </submittedName>
</protein>
<dbReference type="AlphaFoldDB" id="L7C9I9"/>
<proteinExistence type="predicted"/>
<evidence type="ECO:0000313" key="2">
    <source>
        <dbReference type="Proteomes" id="UP000010959"/>
    </source>
</evidence>
<accession>L7C9I9</accession>
<dbReference type="PATRIC" id="fig|993516.3.peg.6155"/>
<evidence type="ECO:0000313" key="1">
    <source>
        <dbReference type="EMBL" id="ELP30327.1"/>
    </source>
</evidence>
<dbReference type="EMBL" id="AMWG01000160">
    <property type="protein sequence ID" value="ELP30327.1"/>
    <property type="molecule type" value="Genomic_DNA"/>
</dbReference>
<name>L7C9I9_RHOBT</name>